<proteinExistence type="inferred from homology"/>
<evidence type="ECO:0000256" key="3">
    <source>
        <dbReference type="SAM" id="MobiDB-lite"/>
    </source>
</evidence>
<evidence type="ECO:0000313" key="6">
    <source>
        <dbReference type="Proteomes" id="UP001158576"/>
    </source>
</evidence>
<dbReference type="InterPro" id="IPR000477">
    <property type="entry name" value="RT_dom"/>
</dbReference>
<dbReference type="SUPFAM" id="SSF56672">
    <property type="entry name" value="DNA/RNA polymerases"/>
    <property type="match status" value="1"/>
</dbReference>
<reference evidence="5 6" key="1">
    <citation type="submission" date="2021-04" db="EMBL/GenBank/DDBJ databases">
        <authorList>
            <person name="Bliznina A."/>
        </authorList>
    </citation>
    <scope>NUCLEOTIDE SEQUENCE [LARGE SCALE GENOMIC DNA]</scope>
</reference>
<dbReference type="Proteomes" id="UP001158576">
    <property type="component" value="Chromosome 2"/>
</dbReference>
<feature type="domain" description="Reverse transcriptase" evidence="4">
    <location>
        <begin position="686"/>
        <end position="824"/>
    </location>
</feature>
<dbReference type="Gene3D" id="3.10.10.10">
    <property type="entry name" value="HIV Type 1 Reverse Transcriptase, subunit A, domain 1"/>
    <property type="match status" value="1"/>
</dbReference>
<comment type="similarity">
    <text evidence="1">Belongs to the beta type-B retroviral polymerase family. HERV class-II K(HML-2) pol subfamily.</text>
</comment>
<dbReference type="PANTHER" id="PTHR33050:SF7">
    <property type="entry name" value="RIBONUCLEASE H"/>
    <property type="match status" value="1"/>
</dbReference>
<evidence type="ECO:0000256" key="1">
    <source>
        <dbReference type="ARBA" id="ARBA00010879"/>
    </source>
</evidence>
<dbReference type="Pfam" id="PF00078">
    <property type="entry name" value="RVT_1"/>
    <property type="match status" value="1"/>
</dbReference>
<gene>
    <name evidence="5" type="ORF">OKIOD_LOCUS12763</name>
</gene>
<dbReference type="EMBL" id="OU015567">
    <property type="protein sequence ID" value="CAG5109465.1"/>
    <property type="molecule type" value="Genomic_DNA"/>
</dbReference>
<protein>
    <recommendedName>
        <fullName evidence="2">ribonuclease H</fullName>
        <ecNumber evidence="2">3.1.26.4</ecNumber>
    </recommendedName>
</protein>
<dbReference type="Gene3D" id="3.30.70.270">
    <property type="match status" value="1"/>
</dbReference>
<feature type="region of interest" description="Disordered" evidence="3">
    <location>
        <begin position="367"/>
        <end position="419"/>
    </location>
</feature>
<accession>A0ABN7T056</accession>
<evidence type="ECO:0000313" key="5">
    <source>
        <dbReference type="EMBL" id="CAG5109465.1"/>
    </source>
</evidence>
<feature type="compositionally biased region" description="Polar residues" evidence="3">
    <location>
        <begin position="35"/>
        <end position="51"/>
    </location>
</feature>
<dbReference type="EC" id="3.1.26.4" evidence="2"/>
<dbReference type="PANTHER" id="PTHR33050">
    <property type="entry name" value="REVERSE TRANSCRIPTASE DOMAIN-CONTAINING PROTEIN"/>
    <property type="match status" value="1"/>
</dbReference>
<dbReference type="InterPro" id="IPR043128">
    <property type="entry name" value="Rev_trsase/Diguanyl_cyclase"/>
</dbReference>
<organism evidence="5 6">
    <name type="scientific">Oikopleura dioica</name>
    <name type="common">Tunicate</name>
    <dbReference type="NCBI Taxonomy" id="34765"/>
    <lineage>
        <taxon>Eukaryota</taxon>
        <taxon>Metazoa</taxon>
        <taxon>Chordata</taxon>
        <taxon>Tunicata</taxon>
        <taxon>Appendicularia</taxon>
        <taxon>Copelata</taxon>
        <taxon>Oikopleuridae</taxon>
        <taxon>Oikopleura</taxon>
    </lineage>
</organism>
<name>A0ABN7T056_OIKDI</name>
<dbReference type="CDD" id="cd09275">
    <property type="entry name" value="RNase_HI_RT_DIRS1"/>
    <property type="match status" value="1"/>
</dbReference>
<evidence type="ECO:0000259" key="4">
    <source>
        <dbReference type="Pfam" id="PF00078"/>
    </source>
</evidence>
<feature type="region of interest" description="Disordered" evidence="3">
    <location>
        <begin position="1"/>
        <end position="51"/>
    </location>
</feature>
<sequence length="1201" mass="137026">MESQNAEPPEEYKLPSESEDSNDEAPPSDQPESPPNESQIDSKNPQQGQGTSVNLERLKGLVWDIQNSLNTNASIPPKRILCYGETLDDKINNLATEAAKIISESQEASKIMKTILQEAEHEGLQGIQLLDAFQTIAIIAHSPSIGINRRLASTNKVELETIQDTLELTVRPVVEKLMKQVHASSVYNSAEITFWAKMMEPLERDSVSKDDLRKLEEAAAWILGRLWNESAEAIFRMILARCKPPENLNSRASPRMTLIAHIWNIRFKKILELSPDKRHASFANERQLSISIANSIFGEILFQITNTRCIFPRLLSSAARSAWTHLNTLCGASNPISLTLKEFLTNIDSNQDYTAWDAIQPSISTTSTTASKEDSKIHPHFTAPHTRNSSGKSRFREAMSPPAQPRDSNEREQTKKTKSWKTIESEMQAMASKGIFNKLRFPIINPVNIHNDSITGPKSLPEWRVYETDLLHRVIKVLNNEIKPDWRELTLKKESDFIAGQWTHNKDNWRALIHQMPEKVKPLIYHFVHAGADLFLNLKRIPPKKPVKFKRKELVTIWKRNSANADTLRKMDGNFKTWYNHRLRLSKFVPRPYEKIGKRFKTLTIPSQEAVRERSDEIAQQITDWCEMGSVTRVTEAKGCWIRAGFVLVDKPGRETRVCWNGGVLKPLQLYTFPCKLEGIGTAIQMLKRGDLLYKFDDKKGFHQLPLSEESKKLACFEWGGQYFRNNILAFGIPAAPGIYQLMNLCGVNFLRKNGIKITLYLDDRLLAVTPESEEERRQLLSGEKTSKEVWATVATLVALGGYVNIAKSTFEPTQRIEFLGFILDTENETVEIPIQRWSALKNLMKDAEAEAEIPTRTLERIRGTMASMAEVLPNMRMLIRQTTILISEAIRNEKESCILTQEVREEWRLWNLLEEKGLKRHWTKLNRQETGLIIYTDASSHAGAIVIEHWKLEERFAWEPDVADKHIGIKEALAIQYTLEWYGQKLQNKRALFLCDNDSVVQGAIAGSKDPEMNRILVRIWTLAHRFNIDMKVDWVSTKKQLADAPSRDLDSREQKLTANGFAYLQSHLRDPLDIDVAATPLNNKCRDFIARRETKGAFGKDFLSFPIHALIGKKLYAFPPPKISHKYYNRLTEIATPWALVVPCFEAEPVVVTQARLKGYRIFDIPADSILTPSKIKTAEGYWKVALNISTIKIIANRL</sequence>
<keyword evidence="6" id="KW-1185">Reference proteome</keyword>
<dbReference type="InterPro" id="IPR052055">
    <property type="entry name" value="Hepadnavirus_pol/RT"/>
</dbReference>
<evidence type="ECO:0000256" key="2">
    <source>
        <dbReference type="ARBA" id="ARBA00012180"/>
    </source>
</evidence>
<dbReference type="InterPro" id="IPR043502">
    <property type="entry name" value="DNA/RNA_pol_sf"/>
</dbReference>